<organism evidence="2 3">
    <name type="scientific">Saccharopolyspora gloriosae</name>
    <dbReference type="NCBI Taxonomy" id="455344"/>
    <lineage>
        <taxon>Bacteria</taxon>
        <taxon>Bacillati</taxon>
        <taxon>Actinomycetota</taxon>
        <taxon>Actinomycetes</taxon>
        <taxon>Pseudonocardiales</taxon>
        <taxon>Pseudonocardiaceae</taxon>
        <taxon>Saccharopolyspora</taxon>
    </lineage>
</organism>
<dbReference type="RefSeq" id="WP_184479645.1">
    <property type="nucleotide sequence ID" value="NZ_JACHIV010000001.1"/>
</dbReference>
<feature type="domain" description="DUF397" evidence="1">
    <location>
        <begin position="15"/>
        <end position="65"/>
    </location>
</feature>
<dbReference type="AlphaFoldDB" id="A0A840NCP2"/>
<dbReference type="InterPro" id="IPR007278">
    <property type="entry name" value="DUF397"/>
</dbReference>
<accession>A0A840NCP2</accession>
<reference evidence="2 3" key="1">
    <citation type="submission" date="2020-08" db="EMBL/GenBank/DDBJ databases">
        <title>Sequencing the genomes of 1000 actinobacteria strains.</title>
        <authorList>
            <person name="Klenk H.-P."/>
        </authorList>
    </citation>
    <scope>NUCLEOTIDE SEQUENCE [LARGE SCALE GENOMIC DNA]</scope>
    <source>
        <strain evidence="2 3">DSM 45582</strain>
    </source>
</reference>
<comment type="caution">
    <text evidence="2">The sequence shown here is derived from an EMBL/GenBank/DDBJ whole genome shotgun (WGS) entry which is preliminary data.</text>
</comment>
<keyword evidence="3" id="KW-1185">Reference proteome</keyword>
<name>A0A840NCP2_9PSEU</name>
<dbReference type="EMBL" id="JACHIV010000001">
    <property type="protein sequence ID" value="MBB5070066.1"/>
    <property type="molecule type" value="Genomic_DNA"/>
</dbReference>
<dbReference type="Pfam" id="PF04149">
    <property type="entry name" value="DUF397"/>
    <property type="match status" value="1"/>
</dbReference>
<proteinExistence type="predicted"/>
<sequence>MTSTDADAARRTRGVWFKSSYSNPNGNQCVEVCFGADLVHVRDSKEHGEGPVLGVSAARWAAFIDLVGRSSQR</sequence>
<evidence type="ECO:0000313" key="3">
    <source>
        <dbReference type="Proteomes" id="UP000580474"/>
    </source>
</evidence>
<evidence type="ECO:0000259" key="1">
    <source>
        <dbReference type="Pfam" id="PF04149"/>
    </source>
</evidence>
<gene>
    <name evidence="2" type="ORF">BJ969_003154</name>
</gene>
<protein>
    <recommendedName>
        <fullName evidence="1">DUF397 domain-containing protein</fullName>
    </recommendedName>
</protein>
<dbReference type="Proteomes" id="UP000580474">
    <property type="component" value="Unassembled WGS sequence"/>
</dbReference>
<evidence type="ECO:0000313" key="2">
    <source>
        <dbReference type="EMBL" id="MBB5070066.1"/>
    </source>
</evidence>